<gene>
    <name evidence="2" type="ORF">LSINAPIS_LOCUS7103</name>
</gene>
<dbReference type="EMBL" id="FZQP02002293">
    <property type="protein sequence ID" value="VVC95378.1"/>
    <property type="molecule type" value="Genomic_DNA"/>
</dbReference>
<keyword evidence="1" id="KW-1133">Transmembrane helix</keyword>
<proteinExistence type="predicted"/>
<keyword evidence="1" id="KW-0472">Membrane</keyword>
<sequence length="140" mass="16897">MMDNGVITNHYDGVYGDGYMEQEEEWEREGLLDPAWEKQQKKNIFDCIKFINIKFHKHLTQAKLALEIGMLMMYLHNRYYNIKTTVIGSKFEYLILNLTSFYHSIIHSFIYSYYIHTKVLLKHALQFAVYLILRLYHFQD</sequence>
<keyword evidence="1" id="KW-0812">Transmembrane</keyword>
<name>A0A5E4QE70_9NEOP</name>
<protein>
    <submittedName>
        <fullName evidence="2">Uncharacterized protein</fullName>
    </submittedName>
</protein>
<dbReference type="Proteomes" id="UP000324832">
    <property type="component" value="Unassembled WGS sequence"/>
</dbReference>
<evidence type="ECO:0000313" key="3">
    <source>
        <dbReference type="Proteomes" id="UP000324832"/>
    </source>
</evidence>
<dbReference type="AlphaFoldDB" id="A0A5E4QE70"/>
<reference evidence="2 3" key="1">
    <citation type="submission" date="2017-07" db="EMBL/GenBank/DDBJ databases">
        <authorList>
            <person name="Talla V."/>
            <person name="Backstrom N."/>
        </authorList>
    </citation>
    <scope>NUCLEOTIDE SEQUENCE [LARGE SCALE GENOMIC DNA]</scope>
</reference>
<feature type="non-terminal residue" evidence="2">
    <location>
        <position position="140"/>
    </location>
</feature>
<organism evidence="2 3">
    <name type="scientific">Leptidea sinapis</name>
    <dbReference type="NCBI Taxonomy" id="189913"/>
    <lineage>
        <taxon>Eukaryota</taxon>
        <taxon>Metazoa</taxon>
        <taxon>Ecdysozoa</taxon>
        <taxon>Arthropoda</taxon>
        <taxon>Hexapoda</taxon>
        <taxon>Insecta</taxon>
        <taxon>Pterygota</taxon>
        <taxon>Neoptera</taxon>
        <taxon>Endopterygota</taxon>
        <taxon>Lepidoptera</taxon>
        <taxon>Glossata</taxon>
        <taxon>Ditrysia</taxon>
        <taxon>Papilionoidea</taxon>
        <taxon>Pieridae</taxon>
        <taxon>Dismorphiinae</taxon>
        <taxon>Leptidea</taxon>
    </lineage>
</organism>
<accession>A0A5E4QE70</accession>
<keyword evidence="3" id="KW-1185">Reference proteome</keyword>
<evidence type="ECO:0000313" key="2">
    <source>
        <dbReference type="EMBL" id="VVC95378.1"/>
    </source>
</evidence>
<feature type="transmembrane region" description="Helical" evidence="1">
    <location>
        <begin position="93"/>
        <end position="114"/>
    </location>
</feature>
<evidence type="ECO:0000256" key="1">
    <source>
        <dbReference type="SAM" id="Phobius"/>
    </source>
</evidence>